<accession>A0A016W0V4</accession>
<evidence type="ECO:0000313" key="3">
    <source>
        <dbReference type="Proteomes" id="UP000024635"/>
    </source>
</evidence>
<name>A0A016W0V4_9BILA</name>
<keyword evidence="3" id="KW-1185">Reference proteome</keyword>
<proteinExistence type="predicted"/>
<reference evidence="3" key="1">
    <citation type="journal article" date="2015" name="Nat. Genet.">
        <title>The genome and transcriptome of the zoonotic hookworm Ancylostoma ceylanicum identify infection-specific gene families.</title>
        <authorList>
            <person name="Schwarz E.M."/>
            <person name="Hu Y."/>
            <person name="Antoshechkin I."/>
            <person name="Miller M.M."/>
            <person name="Sternberg P.W."/>
            <person name="Aroian R.V."/>
        </authorList>
    </citation>
    <scope>NUCLEOTIDE SEQUENCE</scope>
    <source>
        <strain evidence="3">HY135</strain>
    </source>
</reference>
<dbReference type="EMBL" id="JARK01001339">
    <property type="protein sequence ID" value="EYC32618.1"/>
    <property type="molecule type" value="Genomic_DNA"/>
</dbReference>
<organism evidence="2 3">
    <name type="scientific">Ancylostoma ceylanicum</name>
    <dbReference type="NCBI Taxonomy" id="53326"/>
    <lineage>
        <taxon>Eukaryota</taxon>
        <taxon>Metazoa</taxon>
        <taxon>Ecdysozoa</taxon>
        <taxon>Nematoda</taxon>
        <taxon>Chromadorea</taxon>
        <taxon>Rhabditida</taxon>
        <taxon>Rhabditina</taxon>
        <taxon>Rhabditomorpha</taxon>
        <taxon>Strongyloidea</taxon>
        <taxon>Ancylostomatidae</taxon>
        <taxon>Ancylostomatinae</taxon>
        <taxon>Ancylostoma</taxon>
    </lineage>
</organism>
<evidence type="ECO:0000313" key="2">
    <source>
        <dbReference type="EMBL" id="EYC32618.1"/>
    </source>
</evidence>
<dbReference type="Proteomes" id="UP000024635">
    <property type="component" value="Unassembled WGS sequence"/>
</dbReference>
<comment type="caution">
    <text evidence="2">The sequence shown here is derived from an EMBL/GenBank/DDBJ whole genome shotgun (WGS) entry which is preliminary data.</text>
</comment>
<dbReference type="AlphaFoldDB" id="A0A016W0V4"/>
<sequence>MISIIPVGILAEAKRRGFDVDSLKVIDDKEMEIVYDASGNRMEFLGAVKIPVALEGGKSSVVAFHIVDRRDEVVLGTNSLADLGVELRVGRKCEVNKLSQDGQRFETVTVAKRVDTLPHGATVVSAGCATTGDREGILWSSRKGIKHGCCKIHSQHSAVQGVNTRDSKAVGAVESIGQRGSKRRKGSWEDMNPVEQDNPIGGLSCADKQKLFKQGKVSSPREKGARAHEGNMLKNFADVSAVRDRGSIQIKASRVKRRRKSANIRENKQIVPYFSEPALTNALGKNHRCFMCSVGFPRIQDLEQFERERSSVELARNIGAMFSSGEGMFGNGGRRVGHHLPAKRVRV</sequence>
<evidence type="ECO:0000256" key="1">
    <source>
        <dbReference type="SAM" id="MobiDB-lite"/>
    </source>
</evidence>
<gene>
    <name evidence="2" type="primary">Acey_s0003.g1695</name>
    <name evidence="2" type="ORF">Y032_0003g1695</name>
</gene>
<protein>
    <submittedName>
        <fullName evidence="2">Uncharacterized protein</fullName>
    </submittedName>
</protein>
<feature type="region of interest" description="Disordered" evidence="1">
    <location>
        <begin position="175"/>
        <end position="200"/>
    </location>
</feature>